<dbReference type="CDD" id="cd05827">
    <property type="entry name" value="Sortase_C"/>
    <property type="match status" value="1"/>
</dbReference>
<keyword evidence="4" id="KW-0812">Transmembrane</keyword>
<proteinExistence type="predicted"/>
<feature type="region of interest" description="Disordered" evidence="3">
    <location>
        <begin position="289"/>
        <end position="314"/>
    </location>
</feature>
<dbReference type="SUPFAM" id="SSF63817">
    <property type="entry name" value="Sortase"/>
    <property type="match status" value="1"/>
</dbReference>
<dbReference type="NCBIfam" id="TIGR01076">
    <property type="entry name" value="sortase_fam"/>
    <property type="match status" value="1"/>
</dbReference>
<sequence>MRRTRPVREDSPVARALPVALVLLGTLVLAYPAVSAWVSEGSQSHAVQSYVDAVSTHSEEELAAAWEEAETYNENLTGDPVHDPFVPGSGYALPDNYASVLNLGGDGVMATLEIPSIGLELPVYHGTSEEVLERGVGHVEQTPLPIGGEGRRCVLTGHRGLPSAELFTRLDELGEGDLVLLRVLGSTLAYRVYQTEVIEPDEISKLVAEPGRDLVTLVTCTPYGVNTHRLLVHCERTEYVPGETDDVAAEAAPVFGDAWMRGLGLALAVAVAVCAGVVAAARALRRRAGLARRARAPRPPGSRGRPRRQTGRRG</sequence>
<keyword evidence="4" id="KW-0472">Membrane</keyword>
<protein>
    <submittedName>
        <fullName evidence="5">Class C sortase</fullName>
    </submittedName>
</protein>
<dbReference type="AlphaFoldDB" id="A0A9D2DJ83"/>
<keyword evidence="1" id="KW-0378">Hydrolase</keyword>
<comment type="caution">
    <text evidence="5">The sequence shown here is derived from an EMBL/GenBank/DDBJ whole genome shotgun (WGS) entry which is preliminary data.</text>
</comment>
<dbReference type="InterPro" id="IPR005754">
    <property type="entry name" value="Sortase"/>
</dbReference>
<feature type="active site" description="Proton donor/acceptor" evidence="2">
    <location>
        <position position="158"/>
    </location>
</feature>
<dbReference type="GO" id="GO:0016787">
    <property type="term" value="F:hydrolase activity"/>
    <property type="evidence" value="ECO:0007669"/>
    <property type="project" value="UniProtKB-KW"/>
</dbReference>
<evidence type="ECO:0000256" key="1">
    <source>
        <dbReference type="ARBA" id="ARBA00022801"/>
    </source>
</evidence>
<feature type="transmembrane region" description="Helical" evidence="4">
    <location>
        <begin position="263"/>
        <end position="284"/>
    </location>
</feature>
<organism evidence="5 6">
    <name type="scientific">Candidatus Olsenella stercoravium</name>
    <dbReference type="NCBI Taxonomy" id="2838713"/>
    <lineage>
        <taxon>Bacteria</taxon>
        <taxon>Bacillati</taxon>
        <taxon>Actinomycetota</taxon>
        <taxon>Coriobacteriia</taxon>
        <taxon>Coriobacteriales</taxon>
        <taxon>Atopobiaceae</taxon>
        <taxon>Olsenella</taxon>
    </lineage>
</organism>
<name>A0A9D2DJ83_9ACTN</name>
<gene>
    <name evidence="5" type="ORF">IAA22_02875</name>
</gene>
<keyword evidence="4" id="KW-1133">Transmembrane helix</keyword>
<reference evidence="5" key="2">
    <citation type="submission" date="2021-04" db="EMBL/GenBank/DDBJ databases">
        <authorList>
            <person name="Gilroy R."/>
        </authorList>
    </citation>
    <scope>NUCLEOTIDE SEQUENCE</scope>
    <source>
        <strain evidence="5">ChiHecolR3B27-1887</strain>
    </source>
</reference>
<evidence type="ECO:0000313" key="6">
    <source>
        <dbReference type="Proteomes" id="UP000824029"/>
    </source>
</evidence>
<accession>A0A9D2DJ83</accession>
<dbReference type="EMBL" id="DXBZ01000055">
    <property type="protein sequence ID" value="HIZ18041.1"/>
    <property type="molecule type" value="Genomic_DNA"/>
</dbReference>
<evidence type="ECO:0000313" key="5">
    <source>
        <dbReference type="EMBL" id="HIZ18041.1"/>
    </source>
</evidence>
<feature type="compositionally biased region" description="Basic residues" evidence="3">
    <location>
        <begin position="304"/>
        <end position="314"/>
    </location>
</feature>
<dbReference type="Gene3D" id="2.40.260.10">
    <property type="entry name" value="Sortase"/>
    <property type="match status" value="1"/>
</dbReference>
<evidence type="ECO:0000256" key="3">
    <source>
        <dbReference type="SAM" id="MobiDB-lite"/>
    </source>
</evidence>
<evidence type="ECO:0000256" key="2">
    <source>
        <dbReference type="PIRSR" id="PIRSR605754-1"/>
    </source>
</evidence>
<dbReference type="InterPro" id="IPR042002">
    <property type="entry name" value="Sortase_C"/>
</dbReference>
<dbReference type="Pfam" id="PF04203">
    <property type="entry name" value="Sortase"/>
    <property type="match status" value="1"/>
</dbReference>
<dbReference type="Proteomes" id="UP000824029">
    <property type="component" value="Unassembled WGS sequence"/>
</dbReference>
<evidence type="ECO:0000256" key="4">
    <source>
        <dbReference type="SAM" id="Phobius"/>
    </source>
</evidence>
<dbReference type="InterPro" id="IPR023365">
    <property type="entry name" value="Sortase_dom-sf"/>
</dbReference>
<feature type="active site" description="Acyl-thioester intermediate" evidence="2">
    <location>
        <position position="220"/>
    </location>
</feature>
<dbReference type="NCBIfam" id="NF033745">
    <property type="entry name" value="class_C_sortase"/>
    <property type="match status" value="1"/>
</dbReference>
<reference evidence="5" key="1">
    <citation type="journal article" date="2021" name="PeerJ">
        <title>Extensive microbial diversity within the chicken gut microbiome revealed by metagenomics and culture.</title>
        <authorList>
            <person name="Gilroy R."/>
            <person name="Ravi A."/>
            <person name="Getino M."/>
            <person name="Pursley I."/>
            <person name="Horton D.L."/>
            <person name="Alikhan N.F."/>
            <person name="Baker D."/>
            <person name="Gharbi K."/>
            <person name="Hall N."/>
            <person name="Watson M."/>
            <person name="Adriaenssens E.M."/>
            <person name="Foster-Nyarko E."/>
            <person name="Jarju S."/>
            <person name="Secka A."/>
            <person name="Antonio M."/>
            <person name="Oren A."/>
            <person name="Chaudhuri R.R."/>
            <person name="La Ragione R."/>
            <person name="Hildebrand F."/>
            <person name="Pallen M.J."/>
        </authorList>
    </citation>
    <scope>NUCLEOTIDE SEQUENCE</scope>
    <source>
        <strain evidence="5">ChiHecolR3B27-1887</strain>
    </source>
</reference>